<name>A0A1G2TYQ7_9BACT</name>
<feature type="compositionally biased region" description="Low complexity" evidence="3">
    <location>
        <begin position="2612"/>
        <end position="2625"/>
    </location>
</feature>
<evidence type="ECO:0000313" key="7">
    <source>
        <dbReference type="Proteomes" id="UP000177707"/>
    </source>
</evidence>
<dbReference type="InterPro" id="IPR021139">
    <property type="entry name" value="NYN"/>
</dbReference>
<keyword evidence="1" id="KW-0068">Autocatalytic cleavage</keyword>
<dbReference type="SUPFAM" id="SSF51294">
    <property type="entry name" value="Hedgehog/intein (Hint) domain"/>
    <property type="match status" value="1"/>
</dbReference>
<protein>
    <recommendedName>
        <fullName evidence="5">Hint domain-containing protein</fullName>
    </recommendedName>
</protein>
<evidence type="ECO:0000256" key="1">
    <source>
        <dbReference type="ARBA" id="ARBA00022813"/>
    </source>
</evidence>
<proteinExistence type="predicted"/>
<dbReference type="InterPro" id="IPR036844">
    <property type="entry name" value="Hint_dom_sf"/>
</dbReference>
<evidence type="ECO:0000256" key="4">
    <source>
        <dbReference type="SAM" id="Phobius"/>
    </source>
</evidence>
<dbReference type="GO" id="GO:0016539">
    <property type="term" value="P:intein-mediated protein splicing"/>
    <property type="evidence" value="ECO:0007669"/>
    <property type="project" value="InterPro"/>
</dbReference>
<dbReference type="InterPro" id="IPR003586">
    <property type="entry name" value="Hint_dom_C"/>
</dbReference>
<dbReference type="Proteomes" id="UP000177707">
    <property type="component" value="Unassembled WGS sequence"/>
</dbReference>
<dbReference type="PROSITE" id="PS50818">
    <property type="entry name" value="INTEIN_C_TER"/>
    <property type="match status" value="1"/>
</dbReference>
<dbReference type="PRINTS" id="PR00379">
    <property type="entry name" value="INTEIN"/>
</dbReference>
<keyword evidence="4" id="KW-1133">Transmembrane helix</keyword>
<dbReference type="PANTHER" id="PTHR35458:SF2">
    <property type="entry name" value="SLR0755 PROTEIN"/>
    <property type="match status" value="1"/>
</dbReference>
<gene>
    <name evidence="6" type="ORF">A3A96_00850</name>
</gene>
<dbReference type="InterPro" id="IPR030934">
    <property type="entry name" value="Intein_C"/>
</dbReference>
<reference evidence="6 7" key="1">
    <citation type="journal article" date="2016" name="Nat. Commun.">
        <title>Thousands of microbial genomes shed light on interconnected biogeochemical processes in an aquifer system.</title>
        <authorList>
            <person name="Anantharaman K."/>
            <person name="Brown C.T."/>
            <person name="Hug L.A."/>
            <person name="Sharon I."/>
            <person name="Castelle C.J."/>
            <person name="Probst A.J."/>
            <person name="Thomas B.C."/>
            <person name="Singh A."/>
            <person name="Wilkins M.J."/>
            <person name="Karaoz U."/>
            <person name="Brodie E.L."/>
            <person name="Williams K.H."/>
            <person name="Hubbard S.S."/>
            <person name="Banfield J.F."/>
        </authorList>
    </citation>
    <scope>NUCLEOTIDE SEQUENCE [LARGE SCALE GENOMIC DNA]</scope>
</reference>
<dbReference type="Pfam" id="PF01936">
    <property type="entry name" value="NYN"/>
    <property type="match status" value="1"/>
</dbReference>
<dbReference type="CDD" id="cd00081">
    <property type="entry name" value="Hint"/>
    <property type="match status" value="2"/>
</dbReference>
<keyword evidence="4" id="KW-0812">Transmembrane</keyword>
<evidence type="ECO:0000256" key="3">
    <source>
        <dbReference type="SAM" id="MobiDB-lite"/>
    </source>
</evidence>
<keyword evidence="4" id="KW-0472">Membrane</keyword>
<feature type="region of interest" description="Disordered" evidence="3">
    <location>
        <begin position="2579"/>
        <end position="2631"/>
    </location>
</feature>
<dbReference type="PROSITE" id="PS50817">
    <property type="entry name" value="INTEIN_N_TER"/>
    <property type="match status" value="1"/>
</dbReference>
<dbReference type="GO" id="GO:0004540">
    <property type="term" value="F:RNA nuclease activity"/>
    <property type="evidence" value="ECO:0007669"/>
    <property type="project" value="InterPro"/>
</dbReference>
<dbReference type="CDD" id="cd10911">
    <property type="entry name" value="PIN_LabA"/>
    <property type="match status" value="1"/>
</dbReference>
<dbReference type="InterPro" id="IPR006142">
    <property type="entry name" value="INTEIN"/>
</dbReference>
<keyword evidence="2" id="KW-0651">Protein splicing</keyword>
<feature type="region of interest" description="Disordered" evidence="3">
    <location>
        <begin position="2537"/>
        <end position="2557"/>
    </location>
</feature>
<feature type="transmembrane region" description="Helical" evidence="4">
    <location>
        <begin position="202"/>
        <end position="222"/>
    </location>
</feature>
<sequence length="2631" mass="274867">MDKSLRFDGKKFISAKQAAEIFGYTSDYVGQLCRAKKIDARLVSRSWYVYEKDILDHKNSHHTNLGEVKNKKVSFREKKLEKTKIKPKSVRGVNLKNLTPIDNEFELLKRAEGVDKLALAGSEGVDLGKSDSWIKNPKGIIKEDKSRIAELGTRNILYIKDDEPLFPNVVKNFDPVSTRHIALGRIKESLNRPKQTPFLEKFAINALVACFILLSTFSFVFGRENMKKLIPSNFTGHLKEEISFIYNPYFSNIAGSFAKFKENTSTLLSINQSSGQLASSIFSAQGLQSISSWIKETAYKIVRPWFLKDGGTIFVEKDNYDSSLPAQVGPTIPFANGKGETIAKTVFVNGSDREYVDFKIAELKNWFLFNPLAPNVNRYYLSKQNDVIASLGGGGSVTNVTNTTTGVDNLSELSDLTLGALSYGDLLMYNGSAWVNTATSSLGISGSGTITAVGSMTTGNAFADATADDDWLGLGSGAGRIEFDDQSTDEVNILGAKVGISTSSPFARLGVETQAGDIWGFAVGSSTKSLLSVSTEGFGTTTLSGLNISGSATSTSNVGLNITTGCYAISGTCLSSGSSASSTLLADSNTFSGTNNFTAKTGFASSTPFARLSVESQAGEAAFVVGSSTATSFIVDYLGNVGIGTSTPQNLLEIAGNVELYGTTPSIKFYDSSNGTANRRYYQLQETGSALTFHALNDSGSAASANVLTLSYTGVVIVGGSSATAGSKISVNNTTNDIASFMNSSSASIGTVSQIYFGAAITGNNRAQLSSVGNIVTDIGASTYQGNLGFYTSNGTTPAERMRLDHRGNLGIGTTTPFTQLQIATTSSNGGFRPQFTLTDMSGATDTKHWNLSSLGGNFYLGTSTDSYATSSISALEIAGDGFGTTTLRGLNISGQATSTSNVGLNITTGCYAISGTCLSSGSSASSTLLADSNTFSGLNTFTQKLTSAYQSSGAASITGASLSAESTGGTKSSVFGVNAQALATAGTVTSMYGLYSDVTTTGATVENSYKLYLESGSTNATNKYGVYQSGATEINYLAGKLGIGTTTPTWLLNPSSATASQLALSEGAGIAQWTFRNAGGNFYLSTTTVAGTATTSISALEIAGDGFGTTTLRGLNISGQATSTSNVGLNITTGCYAISGTCLSSSGSSASSTLLADSNTFSGTNNFTAKTGFASSTPFARLSVNSEAGEAAFVVGSSTATSFIVDYLGNVGVATTSPVAGFAVATHCVTGDTRLRRRRRRKGNNSPQPSLNLREGEEADSISPLNLRGGEEELYIYDEVAIKDVEEGDEIQSLDEKTGKLVWSRVNKLMYMGEKEIYKITTASGKTIRTTSEHPYLIAPKIQGQRIAMFIDGANIAASLDYMNARLDYKALIDSFGGKDKVVFAGYYNADFRHEGQGRFFTRLKYLGYKIIAKTLKVIKQKGDLPDNNKANFDVEIATDAALMRDEYDVAVLLSGDSDFTYLTKQLQKLGKKVVAVGAYRATATELRNQSDLYINIATLPSVSFEEDVAKNINNNRKDPRRGHHNRLASALPILSQLGVFVNGGVWTKVKDVRVGGMVSTTGANGKPIYEYIKNIEKMPAEKVYDIEVEGTHNFVGNDIVAHNTYLGGGLGVGVQNSTNGTILTSGKVGVASSTPWGLLSVNPSALGSGVPEFVIGSSTATHFIVNGAGNVGIGTASPSSSYKFHSVGGFLIERTTGTDAFQYNNTADVILLNSRMRPESDLSMGLGTVSTRFTDLFVNGLSATNGIVGIGTTTPKWALQIASSTGPQLTLTDSTSATTDHWSFRNAGGNFYLSTSSASTFASSSISALEISGTGFGTTTLRGLNISGQATSTSNVGLNITTGCYAISGTCLSTGSSASSTLLADSNTFSGTNTFTSKTVFNTQLGIASSTPWASLSVNPNGLGSGVPEFVIGSSTATHFIVTGRGFVGVGTTSPASRFSVNTEAGDLIGFAVGSSTKSLLSVSTEGFGTTTLAGLNINATATSTSNVGLNITTGCYAINNVCVGGGGLSSYDAWTHPVAGQSATTSLVLLYGNASSTQFSANEAWFGGTATSTFTSSGRLGVATTSNLNATLTLQGASGLDILRIATTTSGSNVIVISEWGGITQKLSSTTALSIQMASGTPVFEVDTSAGNTSAGVDITAATGQTSNLLNFFSSGSTFMSGFTAAGGLFMNMSSTSAINIYDGSANAAFVVDSTNRNAGVGTSTLTYDFTVQGSQASTYITRIDNAATDTTADGLLITLGVANASRTTGNYFIGFADGSQTVAGKIQGGADAVAYTTTAADLAEYFRASDPYEKPAPGEIVVLDKNKQKTVKKAGTSISEGLTGEGDEPLGIVSTSPGFIGNGPICFIEDINCDTEYSKYNVLVAIAGQVPVRISHENGPIEVGDYLTLSSTTPGVATKLVGSGYIVGVAISKATTTEYIRPINPNEASTTEMVMDSVETVSVYIKSGWREAYTEATASEGLLVPSRWASLFNFFKTIGFEVGQNFVKITNLITEKITANRVETKELCIEDVCVNKDQLASLLSSGGIVATSTQEITPPPVTPPVEEGGEEATTTPPIIEEPVATSTTEIVIEDEVATSTPITPPTPLILSGESETPSPSQGEGVGGEVVPIVEAPVSEVPAPEPAP</sequence>
<comment type="caution">
    <text evidence="6">The sequence shown here is derived from an EMBL/GenBank/DDBJ whole genome shotgun (WGS) entry which is preliminary data.</text>
</comment>
<dbReference type="EMBL" id="MHWB01000004">
    <property type="protein sequence ID" value="OHB02407.1"/>
    <property type="molecule type" value="Genomic_DNA"/>
</dbReference>
<dbReference type="Gene3D" id="3.40.50.1010">
    <property type="entry name" value="5'-nuclease"/>
    <property type="match status" value="1"/>
</dbReference>
<organism evidence="6 7">
    <name type="scientific">Candidatus Zambryskibacteria bacterium RIFCSPLOWO2_01_FULL_39_39</name>
    <dbReference type="NCBI Taxonomy" id="1802758"/>
    <lineage>
        <taxon>Bacteria</taxon>
        <taxon>Candidatus Zambryskiibacteriota</taxon>
    </lineage>
</organism>
<dbReference type="InterPro" id="IPR047140">
    <property type="entry name" value="LabA"/>
</dbReference>
<dbReference type="STRING" id="1802758.A3A96_00850"/>
<feature type="domain" description="Hint" evidence="5">
    <location>
        <begin position="1566"/>
        <end position="1611"/>
    </location>
</feature>
<dbReference type="SMART" id="SM00305">
    <property type="entry name" value="HintC"/>
    <property type="match status" value="1"/>
</dbReference>
<dbReference type="PANTHER" id="PTHR35458">
    <property type="entry name" value="SLR0755 PROTEIN"/>
    <property type="match status" value="1"/>
</dbReference>
<evidence type="ECO:0000259" key="5">
    <source>
        <dbReference type="SMART" id="SM00305"/>
    </source>
</evidence>
<dbReference type="Gene3D" id="2.40.300.10">
    <property type="entry name" value="Head decoration protein D"/>
    <property type="match status" value="1"/>
</dbReference>
<dbReference type="Gene3D" id="2.170.16.10">
    <property type="entry name" value="Hedgehog/Intein (Hint) domain"/>
    <property type="match status" value="2"/>
</dbReference>
<evidence type="ECO:0000256" key="2">
    <source>
        <dbReference type="ARBA" id="ARBA00023000"/>
    </source>
</evidence>
<dbReference type="NCBIfam" id="TIGR01443">
    <property type="entry name" value="intein_Cterm"/>
    <property type="match status" value="1"/>
</dbReference>
<dbReference type="InterPro" id="IPR006141">
    <property type="entry name" value="Intein_N"/>
</dbReference>
<accession>A0A1G2TYQ7</accession>
<feature type="region of interest" description="Disordered" evidence="3">
    <location>
        <begin position="1238"/>
        <end position="1265"/>
    </location>
</feature>
<evidence type="ECO:0000313" key="6">
    <source>
        <dbReference type="EMBL" id="OHB02407.1"/>
    </source>
</evidence>